<comment type="similarity">
    <text evidence="2">Belongs to the tyrosinase family.</text>
</comment>
<evidence type="ECO:0000256" key="3">
    <source>
        <dbReference type="ARBA" id="ARBA00022723"/>
    </source>
</evidence>
<dbReference type="Proteomes" id="UP000325787">
    <property type="component" value="Chromosome"/>
</dbReference>
<dbReference type="KEGG" id="ssyi:EKG83_17370"/>
<feature type="domain" description="Tyrosinase copper-binding" evidence="5">
    <location>
        <begin position="55"/>
        <end position="72"/>
    </location>
</feature>
<name>A0A5Q0GYP1_SACSY</name>
<gene>
    <name evidence="7" type="ORF">EKG83_17370</name>
</gene>
<evidence type="ECO:0000256" key="2">
    <source>
        <dbReference type="ARBA" id="ARBA00009928"/>
    </source>
</evidence>
<evidence type="ECO:0000313" key="8">
    <source>
        <dbReference type="Proteomes" id="UP000325787"/>
    </source>
</evidence>
<dbReference type="GO" id="GO:0046872">
    <property type="term" value="F:metal ion binding"/>
    <property type="evidence" value="ECO:0007669"/>
    <property type="project" value="UniProtKB-KW"/>
</dbReference>
<keyword evidence="8" id="KW-1185">Reference proteome</keyword>
<dbReference type="PANTHER" id="PTHR11474:SF126">
    <property type="entry name" value="TYROSINASE-LIKE PROTEIN TYR-1-RELATED"/>
    <property type="match status" value="1"/>
</dbReference>
<dbReference type="SUPFAM" id="SSF48056">
    <property type="entry name" value="Di-copper centre-containing domain"/>
    <property type="match status" value="1"/>
</dbReference>
<reference evidence="8" key="1">
    <citation type="journal article" date="2021" name="Curr. Microbiol.">
        <title>Complete genome of nocamycin-producing strain Saccharothrix syringae NRRL B-16468 reveals the biosynthetic potential for secondary metabolites.</title>
        <authorList>
            <person name="Mo X."/>
            <person name="Yang S."/>
        </authorList>
    </citation>
    <scope>NUCLEOTIDE SEQUENCE [LARGE SCALE GENOMIC DNA]</scope>
    <source>
        <strain evidence="8">ATCC 51364 / DSM 43886 / JCM 6844 / KCTC 9398 / NBRC 14523 / NRRL B-16468 / INA 2240</strain>
    </source>
</reference>
<dbReference type="Pfam" id="PF00264">
    <property type="entry name" value="Tyrosinase"/>
    <property type="match status" value="1"/>
</dbReference>
<evidence type="ECO:0000256" key="4">
    <source>
        <dbReference type="ARBA" id="ARBA00023008"/>
    </source>
</evidence>
<dbReference type="PROSITE" id="PS00497">
    <property type="entry name" value="TYROSINASE_1"/>
    <property type="match status" value="1"/>
</dbReference>
<evidence type="ECO:0000313" key="7">
    <source>
        <dbReference type="EMBL" id="QFZ18983.1"/>
    </source>
</evidence>
<dbReference type="InterPro" id="IPR008922">
    <property type="entry name" value="Di-copper_centre_dom_sf"/>
</dbReference>
<dbReference type="GO" id="GO:0016491">
    <property type="term" value="F:oxidoreductase activity"/>
    <property type="evidence" value="ECO:0007669"/>
    <property type="project" value="InterPro"/>
</dbReference>
<dbReference type="AlphaFoldDB" id="A0A5Q0GYP1"/>
<organism evidence="7 8">
    <name type="scientific">Saccharothrix syringae</name>
    <name type="common">Nocardiopsis syringae</name>
    <dbReference type="NCBI Taxonomy" id="103733"/>
    <lineage>
        <taxon>Bacteria</taxon>
        <taxon>Bacillati</taxon>
        <taxon>Actinomycetota</taxon>
        <taxon>Actinomycetes</taxon>
        <taxon>Pseudonocardiales</taxon>
        <taxon>Pseudonocardiaceae</taxon>
        <taxon>Saccharothrix</taxon>
    </lineage>
</organism>
<dbReference type="Gene3D" id="1.10.1280.10">
    <property type="entry name" value="Di-copper center containing domain from catechol oxidase"/>
    <property type="match status" value="1"/>
</dbReference>
<keyword evidence="3" id="KW-0479">Metal-binding</keyword>
<dbReference type="InterPro" id="IPR002227">
    <property type="entry name" value="Tyrosinase_Cu-bd"/>
</dbReference>
<evidence type="ECO:0000256" key="1">
    <source>
        <dbReference type="ARBA" id="ARBA00001973"/>
    </source>
</evidence>
<dbReference type="EMBL" id="CP034550">
    <property type="protein sequence ID" value="QFZ18983.1"/>
    <property type="molecule type" value="Genomic_DNA"/>
</dbReference>
<evidence type="ECO:0000259" key="6">
    <source>
        <dbReference type="PROSITE" id="PS00498"/>
    </source>
</evidence>
<keyword evidence="4" id="KW-0186">Copper</keyword>
<protein>
    <submittedName>
        <fullName evidence="7">Tyrosinase family protein</fullName>
    </submittedName>
</protein>
<feature type="domain" description="Tyrosinase copper-binding" evidence="6">
    <location>
        <begin position="209"/>
        <end position="220"/>
    </location>
</feature>
<dbReference type="PRINTS" id="PR00092">
    <property type="entry name" value="TYROSINASE"/>
</dbReference>
<sequence>MGTRKSVAALTAAEKADFVAAVKALKAQTTGHNYDWFVSTHMTYFSTIDDHNYAHRSPSFLPWHRQYLVEFENALKAINPAVDLPYWNWTANRSATGAPFTSDFMGGNGSGGNGPVTTGPFAGEARWRINISATSSTSLRRAIAVRGSLPTSSNVDTVMNVSTYDASPWSSASSSGMRNRVEGGLSPDLHGRVHNWVGGHMAQTDSPNDPVFFLHHCNIDRLWSRWQRSWGYGAGRYQPGGSVSNVVDVDEALQPFGVTVSSVLDHRATYTYA</sequence>
<dbReference type="InterPro" id="IPR050316">
    <property type="entry name" value="Tyrosinase/Hemocyanin"/>
</dbReference>
<comment type="cofactor">
    <cofactor evidence="1">
        <name>Cu(2+)</name>
        <dbReference type="ChEBI" id="CHEBI:29036"/>
    </cofactor>
</comment>
<dbReference type="PROSITE" id="PS00498">
    <property type="entry name" value="TYROSINASE_2"/>
    <property type="match status" value="1"/>
</dbReference>
<evidence type="ECO:0000259" key="5">
    <source>
        <dbReference type="PROSITE" id="PS00497"/>
    </source>
</evidence>
<accession>A0A5Q0GYP1</accession>
<dbReference type="RefSeq" id="WP_033433706.1">
    <property type="nucleotide sequence ID" value="NZ_CP034550.1"/>
</dbReference>
<dbReference type="PANTHER" id="PTHR11474">
    <property type="entry name" value="TYROSINASE FAMILY MEMBER"/>
    <property type="match status" value="1"/>
</dbReference>
<proteinExistence type="inferred from homology"/>
<dbReference type="OrthoDB" id="2874181at2"/>